<proteinExistence type="predicted"/>
<gene>
    <name evidence="1" type="ORF">FLA105534_04323</name>
</gene>
<organism evidence="1 2">
    <name type="scientific">Flavobacterium bizetiae</name>
    <dbReference type="NCBI Taxonomy" id="2704140"/>
    <lineage>
        <taxon>Bacteria</taxon>
        <taxon>Pseudomonadati</taxon>
        <taxon>Bacteroidota</taxon>
        <taxon>Flavobacteriia</taxon>
        <taxon>Flavobacteriales</taxon>
        <taxon>Flavobacteriaceae</taxon>
        <taxon>Flavobacterium</taxon>
    </lineage>
</organism>
<name>A0A6J4GX36_9FLAO</name>
<protein>
    <submittedName>
        <fullName evidence="1">Uncharacterized protein</fullName>
    </submittedName>
</protein>
<keyword evidence="2" id="KW-1185">Reference proteome</keyword>
<dbReference type="AlphaFoldDB" id="A0A6J4GX36"/>
<evidence type="ECO:0000313" key="2">
    <source>
        <dbReference type="Proteomes" id="UP000479938"/>
    </source>
</evidence>
<dbReference type="Proteomes" id="UP000479938">
    <property type="component" value="Unassembled WGS sequence"/>
</dbReference>
<evidence type="ECO:0000313" key="1">
    <source>
        <dbReference type="EMBL" id="CAA9202921.1"/>
    </source>
</evidence>
<accession>A0A6J4GX36</accession>
<sequence>MFKLFIYSLVWRSSISKLNEFEKYHIDDKVEEELRVFLNDNLKTTHKELLENIENNIKYPSYHFCLIKPIARNKQSRGIFTAFNSGEKAHLLMLIDFAVFFYTDEKSIGSTLKYYSNKQNEKVIIATGDIEKWTELNRMIVQKMLNKKNSM</sequence>
<dbReference type="EMBL" id="CADCSU010000166">
    <property type="protein sequence ID" value="CAA9202921.1"/>
    <property type="molecule type" value="Genomic_DNA"/>
</dbReference>
<reference evidence="1 2" key="1">
    <citation type="submission" date="2020-02" db="EMBL/GenBank/DDBJ databases">
        <authorList>
            <person name="Criscuolo A."/>
        </authorList>
    </citation>
    <scope>NUCLEOTIDE SEQUENCE [LARGE SCALE GENOMIC DNA]</scope>
    <source>
        <strain evidence="1">CIP105534</strain>
    </source>
</reference>